<feature type="region of interest" description="Disordered" evidence="1">
    <location>
        <begin position="367"/>
        <end position="386"/>
    </location>
</feature>
<name>A0A1X6NKF2_PORUM</name>
<protein>
    <submittedName>
        <fullName evidence="2">Uncharacterized protein</fullName>
    </submittedName>
</protein>
<sequence>MQDSRRLFSCKRFSYNENALYRSVIDIGTKGVNRYDDRETIPRIVTFGKCQPYSHQTVPRPPRRCQVRRCREVAGYAHGSSAQSPAANAGLPLVGNDIGAQRPRRRRRSAATITVASTPSAYYMSTAAGLTAVFFKKSIACKKPSHWPTVRIRSSGRLWVACFSLVLWSASAKIWRTATFLSNYSAFNACSDDANEAPGSTAPPVGARREQNVADVGIVLAASRSDRAALGALRPPPTASGLPTTDRFSAAPASCGSAPLPAGWLPVTARRLAPQTALRPFAGSLARSSRHPAWLRGPAGRVSRAACQPHHAQPPPPPLDGRRKTQCRRLQPMQQPVGGEARRSVSATAEPGLAFLLSSVFSLGSLPGEPRRARETPEGGAPVAPQHVGGEAQRVFSPPLPDPAERLWPASGRLELCLWRRRRAVRCHWYCRRGRRAPRVERSWSRPHPRRRVLPTPPHVRAARAARAAQVVAPWSNRTSGCSSTRAVGWRFFYPQLRRATMGQTWSDGGSEERASTASRWEAVAHAKSPPGSAGPSRSLVVPPSSPLSSTSSLPASPSAVPGGALTESAVLAAPGRHRRSRRA</sequence>
<reference evidence="2 3" key="1">
    <citation type="submission" date="2017-03" db="EMBL/GenBank/DDBJ databases">
        <title>WGS assembly of Porphyra umbilicalis.</title>
        <authorList>
            <person name="Brawley S.H."/>
            <person name="Blouin N.A."/>
            <person name="Ficko-Blean E."/>
            <person name="Wheeler G.L."/>
            <person name="Lohr M."/>
            <person name="Goodson H.V."/>
            <person name="Jenkins J.W."/>
            <person name="Blaby-Haas C.E."/>
            <person name="Helliwell K.E."/>
            <person name="Chan C."/>
            <person name="Marriage T."/>
            <person name="Bhattacharya D."/>
            <person name="Klein A.S."/>
            <person name="Badis Y."/>
            <person name="Brodie J."/>
            <person name="Cao Y."/>
            <person name="Collen J."/>
            <person name="Dittami S.M."/>
            <person name="Gachon C.M."/>
            <person name="Green B.R."/>
            <person name="Karpowicz S."/>
            <person name="Kim J.W."/>
            <person name="Kudahl U."/>
            <person name="Lin S."/>
            <person name="Michel G."/>
            <person name="Mittag M."/>
            <person name="Olson B.J."/>
            <person name="Pangilinan J."/>
            <person name="Peng Y."/>
            <person name="Qiu H."/>
            <person name="Shu S."/>
            <person name="Singer J.T."/>
            <person name="Smith A.G."/>
            <person name="Sprecher B.N."/>
            <person name="Wagner V."/>
            <person name="Wang W."/>
            <person name="Wang Z.-Y."/>
            <person name="Yan J."/>
            <person name="Yarish C."/>
            <person name="Zoeuner-Riek S."/>
            <person name="Zhuang Y."/>
            <person name="Zou Y."/>
            <person name="Lindquist E.A."/>
            <person name="Grimwood J."/>
            <person name="Barry K."/>
            <person name="Rokhsar D.S."/>
            <person name="Schmutz J."/>
            <person name="Stiller J.W."/>
            <person name="Grossman A.R."/>
            <person name="Prochnik S.E."/>
        </authorList>
    </citation>
    <scope>NUCLEOTIDE SEQUENCE [LARGE SCALE GENOMIC DNA]</scope>
    <source>
        <strain evidence="2">4086291</strain>
    </source>
</reference>
<evidence type="ECO:0000313" key="3">
    <source>
        <dbReference type="Proteomes" id="UP000218209"/>
    </source>
</evidence>
<keyword evidence="3" id="KW-1185">Reference proteome</keyword>
<proteinExistence type="predicted"/>
<accession>A0A1X6NKF2</accession>
<dbReference type="Proteomes" id="UP000218209">
    <property type="component" value="Unassembled WGS sequence"/>
</dbReference>
<feature type="region of interest" description="Disordered" evidence="1">
    <location>
        <begin position="231"/>
        <end position="253"/>
    </location>
</feature>
<feature type="region of interest" description="Disordered" evidence="1">
    <location>
        <begin position="303"/>
        <end position="323"/>
    </location>
</feature>
<gene>
    <name evidence="2" type="ORF">BU14_1899s0001</name>
</gene>
<evidence type="ECO:0000256" key="1">
    <source>
        <dbReference type="SAM" id="MobiDB-lite"/>
    </source>
</evidence>
<dbReference type="AlphaFoldDB" id="A0A1X6NKF2"/>
<dbReference type="EMBL" id="KV919811">
    <property type="protein sequence ID" value="OSX69077.1"/>
    <property type="molecule type" value="Genomic_DNA"/>
</dbReference>
<feature type="region of interest" description="Disordered" evidence="1">
    <location>
        <begin position="503"/>
        <end position="584"/>
    </location>
</feature>
<feature type="compositionally biased region" description="Low complexity" evidence="1">
    <location>
        <begin position="535"/>
        <end position="565"/>
    </location>
</feature>
<feature type="non-terminal residue" evidence="2">
    <location>
        <position position="584"/>
    </location>
</feature>
<organism evidence="2 3">
    <name type="scientific">Porphyra umbilicalis</name>
    <name type="common">Purple laver</name>
    <name type="synonym">Red alga</name>
    <dbReference type="NCBI Taxonomy" id="2786"/>
    <lineage>
        <taxon>Eukaryota</taxon>
        <taxon>Rhodophyta</taxon>
        <taxon>Bangiophyceae</taxon>
        <taxon>Bangiales</taxon>
        <taxon>Bangiaceae</taxon>
        <taxon>Porphyra</taxon>
    </lineage>
</organism>
<evidence type="ECO:0000313" key="2">
    <source>
        <dbReference type="EMBL" id="OSX69077.1"/>
    </source>
</evidence>